<organism evidence="2 3">
    <name type="scientific">Gordonia paraffinivorans NBRC 108238</name>
    <dbReference type="NCBI Taxonomy" id="1223543"/>
    <lineage>
        <taxon>Bacteria</taxon>
        <taxon>Bacillati</taxon>
        <taxon>Actinomycetota</taxon>
        <taxon>Actinomycetes</taxon>
        <taxon>Mycobacteriales</taxon>
        <taxon>Gordoniaceae</taxon>
        <taxon>Gordonia</taxon>
    </lineage>
</organism>
<dbReference type="InterPro" id="IPR046053">
    <property type="entry name" value="DUF6011"/>
</dbReference>
<accession>A0ABQ0IRA8</accession>
<evidence type="ECO:0000256" key="1">
    <source>
        <dbReference type="SAM" id="MobiDB-lite"/>
    </source>
</evidence>
<dbReference type="RefSeq" id="WP_006902366.1">
    <property type="nucleotide sequence ID" value="NZ_BAOQ01000054.1"/>
</dbReference>
<dbReference type="Pfam" id="PF19474">
    <property type="entry name" value="DUF6011"/>
    <property type="match status" value="1"/>
</dbReference>
<comment type="caution">
    <text evidence="2">The sequence shown here is derived from an EMBL/GenBank/DDBJ whole genome shotgun (WGS) entry which is preliminary data.</text>
</comment>
<evidence type="ECO:0000313" key="2">
    <source>
        <dbReference type="EMBL" id="GAC86096.1"/>
    </source>
</evidence>
<dbReference type="EMBL" id="BAOQ01000054">
    <property type="protein sequence ID" value="GAC86096.1"/>
    <property type="molecule type" value="Genomic_DNA"/>
</dbReference>
<protein>
    <submittedName>
        <fullName evidence="2">Uncharacterized protein</fullName>
    </submittedName>
</protein>
<dbReference type="Proteomes" id="UP000035021">
    <property type="component" value="Unassembled WGS sequence"/>
</dbReference>
<keyword evidence="3" id="KW-1185">Reference proteome</keyword>
<reference evidence="2 3" key="1">
    <citation type="submission" date="2013-02" db="EMBL/GenBank/DDBJ databases">
        <title>Whole genome shotgun sequence of Gordonia paraffinivorans NBRC 108238.</title>
        <authorList>
            <person name="Isaki-Nakamura S."/>
            <person name="Hosoyama A."/>
            <person name="Tsuchikane K."/>
            <person name="Ando Y."/>
            <person name="Baba S."/>
            <person name="Ohji S."/>
            <person name="Hamada M."/>
            <person name="Tamura T."/>
            <person name="Yamazoe A."/>
            <person name="Yamazaki S."/>
            <person name="Fujita N."/>
        </authorList>
    </citation>
    <scope>NUCLEOTIDE SEQUENCE [LARGE SCALE GENOMIC DNA]</scope>
    <source>
        <strain evidence="2 3">NBRC 108238</strain>
    </source>
</reference>
<evidence type="ECO:0000313" key="3">
    <source>
        <dbReference type="Proteomes" id="UP000035021"/>
    </source>
</evidence>
<feature type="region of interest" description="Disordered" evidence="1">
    <location>
        <begin position="1"/>
        <end position="21"/>
    </location>
</feature>
<sequence length="89" mass="9524">MASTKAAAPGRQAEGGRENTAAEHVLNPEYIDLEQYLDAADRLMLAAVRSGGRFVLAVRCLVCGKPLTSRRSRALGVGPGCRRKGGDRR</sequence>
<proteinExistence type="predicted"/>
<name>A0ABQ0IRA8_9ACTN</name>
<gene>
    <name evidence="2" type="ORF">GP2_054_00020</name>
</gene>